<reference evidence="2" key="1">
    <citation type="submission" date="2019-08" db="EMBL/GenBank/DDBJ databases">
        <title>Reference gene set and small RNA set construction with multiple tissues from Davidia involucrata Baill.</title>
        <authorList>
            <person name="Yang H."/>
            <person name="Zhou C."/>
            <person name="Li G."/>
            <person name="Wang J."/>
            <person name="Gao P."/>
            <person name="Wang M."/>
            <person name="Wang R."/>
            <person name="Zhao Y."/>
        </authorList>
    </citation>
    <scope>NUCLEOTIDE SEQUENCE</scope>
    <source>
        <tissue evidence="2">Mixed with DoveR01_LX</tissue>
    </source>
</reference>
<feature type="domain" description="Reverse transcriptase zinc-binding" evidence="1">
    <location>
        <begin position="3"/>
        <end position="55"/>
    </location>
</feature>
<name>A0A5B7AUB3_DAVIN</name>
<dbReference type="EMBL" id="GHES01029079">
    <property type="protein sequence ID" value="MPA59638.1"/>
    <property type="molecule type" value="Transcribed_RNA"/>
</dbReference>
<sequence>MDAFFAWTTTWEAILTMENLPRRGFKLVGRCGMCKSERESVNHLLLHCTVARDAWSLLFSLFGCDWVMLAMVKDFLIGWKGGQVRKEARKVWRMEPLCHWWCLWGERNRCLLKGKN</sequence>
<dbReference type="AlphaFoldDB" id="A0A5B7AUB3"/>
<accession>A0A5B7AUB3</accession>
<evidence type="ECO:0000259" key="1">
    <source>
        <dbReference type="Pfam" id="PF13966"/>
    </source>
</evidence>
<evidence type="ECO:0000313" key="2">
    <source>
        <dbReference type="EMBL" id="MPA59638.1"/>
    </source>
</evidence>
<dbReference type="Pfam" id="PF13966">
    <property type="entry name" value="zf-RVT"/>
    <property type="match status" value="1"/>
</dbReference>
<dbReference type="InterPro" id="IPR026960">
    <property type="entry name" value="RVT-Znf"/>
</dbReference>
<organism evidence="2">
    <name type="scientific">Davidia involucrata</name>
    <name type="common">Dove tree</name>
    <dbReference type="NCBI Taxonomy" id="16924"/>
    <lineage>
        <taxon>Eukaryota</taxon>
        <taxon>Viridiplantae</taxon>
        <taxon>Streptophyta</taxon>
        <taxon>Embryophyta</taxon>
        <taxon>Tracheophyta</taxon>
        <taxon>Spermatophyta</taxon>
        <taxon>Magnoliopsida</taxon>
        <taxon>eudicotyledons</taxon>
        <taxon>Gunneridae</taxon>
        <taxon>Pentapetalae</taxon>
        <taxon>asterids</taxon>
        <taxon>Cornales</taxon>
        <taxon>Nyssaceae</taxon>
        <taxon>Davidia</taxon>
    </lineage>
</organism>
<proteinExistence type="predicted"/>
<gene>
    <name evidence="2" type="ORF">Din_029079</name>
</gene>
<protein>
    <recommendedName>
        <fullName evidence="1">Reverse transcriptase zinc-binding domain-containing protein</fullName>
    </recommendedName>
</protein>